<feature type="domain" description="Interferon-related developmental regulator N-terminal" evidence="3">
    <location>
        <begin position="34"/>
        <end position="254"/>
    </location>
</feature>
<dbReference type="PANTHER" id="PTHR12354">
    <property type="entry name" value="INTERFERON-RELATED DEVELOPMENTAL REGULATOR"/>
    <property type="match status" value="1"/>
</dbReference>
<protein>
    <submittedName>
        <fullName evidence="4">Interferon-related developmental regulator family protein / IFRD protein family</fullName>
    </submittedName>
</protein>
<dbReference type="Gene3D" id="1.25.10.10">
    <property type="entry name" value="Leucine-rich Repeat Variant"/>
    <property type="match status" value="1"/>
</dbReference>
<reference evidence="5" key="2">
    <citation type="submission" date="2019-07" db="EMBL/GenBank/DDBJ databases">
        <authorList>
            <person name="Seetharam A."/>
            <person name="Woodhouse M."/>
            <person name="Cannon E."/>
        </authorList>
    </citation>
    <scope>NUCLEOTIDE SEQUENCE [LARGE SCALE GENOMIC DNA]</scope>
    <source>
        <strain evidence="5">cv. B73</strain>
    </source>
</reference>
<evidence type="ECO:0000259" key="3">
    <source>
        <dbReference type="Pfam" id="PF05004"/>
    </source>
</evidence>
<dbReference type="OrthoDB" id="686784at2759"/>
<dbReference type="InterPro" id="IPR016024">
    <property type="entry name" value="ARM-type_fold"/>
</dbReference>
<keyword evidence="6" id="KW-1185">Reference proteome</keyword>
<gene>
    <name evidence="5" type="primary">LOC100281290</name>
    <name evidence="4" type="ORF">ZEAMMB73_Zm00001d029603</name>
</gene>
<dbReference type="Gramene" id="Zm00001eb020780_T001">
    <property type="protein sequence ID" value="Zm00001eb020780_P001"/>
    <property type="gene ID" value="Zm00001eb020780"/>
</dbReference>
<dbReference type="PANTHER" id="PTHR12354:SF10">
    <property type="entry name" value="INTERFERON-RELATED DEVELOPMENTAL REGULATOR FAMILY PROTEIN, EXPRESSED"/>
    <property type="match status" value="1"/>
</dbReference>
<accession>A0A1D6K687</accession>
<comment type="similarity">
    <text evidence="1">Belongs to the IFRD family.</text>
</comment>
<evidence type="ECO:0000313" key="5">
    <source>
        <dbReference type="EnsemblPlants" id="Zm00001eb020780_P001"/>
    </source>
</evidence>
<dbReference type="EnsemblPlants" id="Zm00001eb020780_T001">
    <property type="protein sequence ID" value="Zm00001eb020780_P001"/>
    <property type="gene ID" value="Zm00001eb020780"/>
</dbReference>
<dbReference type="EMBL" id="CM007647">
    <property type="protein sequence ID" value="ONL99078.1"/>
    <property type="molecule type" value="Genomic_DNA"/>
</dbReference>
<organism evidence="4">
    <name type="scientific">Zea mays</name>
    <name type="common">Maize</name>
    <dbReference type="NCBI Taxonomy" id="4577"/>
    <lineage>
        <taxon>Eukaryota</taxon>
        <taxon>Viridiplantae</taxon>
        <taxon>Streptophyta</taxon>
        <taxon>Embryophyta</taxon>
        <taxon>Tracheophyta</taxon>
        <taxon>Spermatophyta</taxon>
        <taxon>Magnoliopsida</taxon>
        <taxon>Liliopsida</taxon>
        <taxon>Poales</taxon>
        <taxon>Poaceae</taxon>
        <taxon>PACMAD clade</taxon>
        <taxon>Panicoideae</taxon>
        <taxon>Andropogonodae</taxon>
        <taxon>Andropogoneae</taxon>
        <taxon>Tripsacinae</taxon>
        <taxon>Zea</taxon>
    </lineage>
</organism>
<dbReference type="ExpressionAtlas" id="A0A1D6K687">
    <property type="expression patterns" value="baseline and differential"/>
</dbReference>
<reference evidence="4 6" key="1">
    <citation type="submission" date="2015-12" db="EMBL/GenBank/DDBJ databases">
        <title>Update maize B73 reference genome by single molecule sequencing technologies.</title>
        <authorList>
            <consortium name="Maize Genome Sequencing Project"/>
            <person name="Ware D."/>
        </authorList>
    </citation>
    <scope>NUCLEOTIDE SEQUENCE [LARGE SCALE GENOMIC DNA]</scope>
    <source>
        <strain evidence="6">cv. B73</strain>
        <tissue evidence="4">Seedling</tissue>
    </source>
</reference>
<dbReference type="Pfam" id="PF05004">
    <property type="entry name" value="IFRD"/>
    <property type="match status" value="1"/>
</dbReference>
<dbReference type="InterPro" id="IPR011989">
    <property type="entry name" value="ARM-like"/>
</dbReference>
<proteinExistence type="inferred from homology"/>
<reference evidence="5" key="3">
    <citation type="submission" date="2021-05" db="UniProtKB">
        <authorList>
            <consortium name="EnsemblPlants"/>
        </authorList>
    </citation>
    <scope>IDENTIFICATION</scope>
    <source>
        <strain evidence="5">cv. B73</strain>
    </source>
</reference>
<evidence type="ECO:0000313" key="4">
    <source>
        <dbReference type="EMBL" id="ONL99078.1"/>
    </source>
</evidence>
<evidence type="ECO:0000256" key="2">
    <source>
        <dbReference type="SAM" id="MobiDB-lite"/>
    </source>
</evidence>
<dbReference type="AlphaFoldDB" id="A0A1D6K687"/>
<dbReference type="SUPFAM" id="SSF48371">
    <property type="entry name" value="ARM repeat"/>
    <property type="match status" value="1"/>
</dbReference>
<evidence type="ECO:0000256" key="1">
    <source>
        <dbReference type="ARBA" id="ARBA00008828"/>
    </source>
</evidence>
<dbReference type="InterPro" id="IPR007701">
    <property type="entry name" value="Interferon-rel_develop_reg_N"/>
</dbReference>
<feature type="region of interest" description="Disordered" evidence="2">
    <location>
        <begin position="1"/>
        <end position="31"/>
    </location>
</feature>
<sequence>MGKSKRNKGGRGGGGADDKLDGGGDADSVTSMSSGLSDLQFAQATEHISSQEFVLDKYVDALYEKRGSTREEALGSLTDAFESFVLLGLVENKYVTLLSQFINSIKRGSVKEVCLACRCIGLLAITLGAGSSSHEIMDESHPHLLRVLQTWPDAQKMISALDCLAVVTFVGATDLAETQLSLKAIWDVIHPKSGSNVGVVRKPKPPLLAAAVSAWAFLLTTIGSSRRNTDSWKEPITFLCSLLEAEDRAVRIAAVTLERLVVLSINFS</sequence>
<name>A0A1D6K687_MAIZE</name>
<dbReference type="Proteomes" id="UP000007305">
    <property type="component" value="Chromosome 1"/>
</dbReference>
<evidence type="ECO:0000313" key="6">
    <source>
        <dbReference type="Proteomes" id="UP000007305"/>
    </source>
</evidence>
<dbReference type="InterPro" id="IPR039777">
    <property type="entry name" value="IFRD"/>
</dbReference>